<accession>A0A1V6YBZ3</accession>
<name>A0A1V6YBZ3_PENNA</name>
<feature type="compositionally biased region" description="Polar residues" evidence="12">
    <location>
        <begin position="490"/>
        <end position="509"/>
    </location>
</feature>
<proteinExistence type="inferred from homology"/>
<evidence type="ECO:0000256" key="2">
    <source>
        <dbReference type="ARBA" id="ARBA00009354"/>
    </source>
</evidence>
<evidence type="ECO:0000256" key="4">
    <source>
        <dbReference type="ARBA" id="ARBA00022491"/>
    </source>
</evidence>
<feature type="domain" description="Mediator complex subunit Med13 C-terminal" evidence="13">
    <location>
        <begin position="1153"/>
        <end position="1438"/>
    </location>
</feature>
<evidence type="ECO:0000259" key="14">
    <source>
        <dbReference type="Pfam" id="PF11597"/>
    </source>
</evidence>
<feature type="region of interest" description="Disordered" evidence="12">
    <location>
        <begin position="452"/>
        <end position="520"/>
    </location>
</feature>
<dbReference type="InterPro" id="IPR051139">
    <property type="entry name" value="Mediator_complx_sub13"/>
</dbReference>
<comment type="subunit">
    <text evidence="11">Component of the SRB8-11 complex, which itself associates with the Mediator complex.</text>
</comment>
<dbReference type="GO" id="GO:0016592">
    <property type="term" value="C:mediator complex"/>
    <property type="evidence" value="ECO:0007669"/>
    <property type="project" value="InterPro"/>
</dbReference>
<evidence type="ECO:0000256" key="11">
    <source>
        <dbReference type="RuleBase" id="RU364134"/>
    </source>
</evidence>
<evidence type="ECO:0000256" key="7">
    <source>
        <dbReference type="ARBA" id="ARBA00023163"/>
    </source>
</evidence>
<keyword evidence="8 11" id="KW-0539">Nucleus</keyword>
<evidence type="ECO:0000256" key="8">
    <source>
        <dbReference type="ARBA" id="ARBA00023242"/>
    </source>
</evidence>
<feature type="region of interest" description="Disordered" evidence="12">
    <location>
        <begin position="1319"/>
        <end position="1353"/>
    </location>
</feature>
<feature type="compositionally biased region" description="Pro residues" evidence="12">
    <location>
        <begin position="921"/>
        <end position="931"/>
    </location>
</feature>
<evidence type="ECO:0000256" key="1">
    <source>
        <dbReference type="ARBA" id="ARBA00004123"/>
    </source>
</evidence>
<dbReference type="OMA" id="DRCTLFG"/>
<dbReference type="Pfam" id="PF18296">
    <property type="entry name" value="MID_MedPIWI"/>
    <property type="match status" value="1"/>
</dbReference>
<comment type="function">
    <text evidence="9 11">Component of the SRB8-11 complex. The SRB8-11 complex is a regulatory module of the Mediator complex which is itself involved in regulation of basal and activated RNA polymerase II-dependent transcription. The SRB8-11 complex may be involved in the transcriptional repression of a subset of genes regulated by Mediator. It may inhibit the association of the Mediator complex with RNA polymerase II to form the holoenzyme complex.</text>
</comment>
<keyword evidence="6 11" id="KW-0010">Activator</keyword>
<evidence type="ECO:0000259" key="15">
    <source>
        <dbReference type="Pfam" id="PF18296"/>
    </source>
</evidence>
<comment type="caution">
    <text evidence="16">The sequence shown here is derived from an EMBL/GenBank/DDBJ whole genome shotgun (WGS) entry which is preliminary data.</text>
</comment>
<keyword evidence="17" id="KW-1185">Reference proteome</keyword>
<dbReference type="GO" id="GO:0045944">
    <property type="term" value="P:positive regulation of transcription by RNA polymerase II"/>
    <property type="evidence" value="ECO:0007669"/>
    <property type="project" value="TreeGrafter"/>
</dbReference>
<protein>
    <recommendedName>
        <fullName evidence="3 11">Mediator of RNA polymerase II transcription subunit 13</fullName>
    </recommendedName>
    <alternativeName>
        <fullName evidence="10 11">Mediator complex subunit 13</fullName>
    </alternativeName>
</protein>
<feature type="compositionally biased region" description="Polar residues" evidence="12">
    <location>
        <begin position="698"/>
        <end position="711"/>
    </location>
</feature>
<reference evidence="17" key="1">
    <citation type="journal article" date="2017" name="Nat. Microbiol.">
        <title>Global analysis of biosynthetic gene clusters reveals vast potential of secondary metabolite production in Penicillium species.</title>
        <authorList>
            <person name="Nielsen J.C."/>
            <person name="Grijseels S."/>
            <person name="Prigent S."/>
            <person name="Ji B."/>
            <person name="Dainat J."/>
            <person name="Nielsen K.F."/>
            <person name="Frisvad J.C."/>
            <person name="Workman M."/>
            <person name="Nielsen J."/>
        </authorList>
    </citation>
    <scope>NUCLEOTIDE SEQUENCE [LARGE SCALE GENOMIC DNA]</scope>
    <source>
        <strain evidence="17">IBT 13039</strain>
    </source>
</reference>
<dbReference type="GO" id="GO:0003713">
    <property type="term" value="F:transcription coactivator activity"/>
    <property type="evidence" value="ECO:0007669"/>
    <property type="project" value="TreeGrafter"/>
</dbReference>
<feature type="compositionally biased region" description="Polar residues" evidence="12">
    <location>
        <begin position="1332"/>
        <end position="1353"/>
    </location>
</feature>
<feature type="domain" description="Mediator complex subunit Med13 N-terminal" evidence="14">
    <location>
        <begin position="1"/>
        <end position="369"/>
    </location>
</feature>
<dbReference type="STRING" id="60175.A0A1V6YBZ3"/>
<evidence type="ECO:0000256" key="5">
    <source>
        <dbReference type="ARBA" id="ARBA00023015"/>
    </source>
</evidence>
<feature type="compositionally biased region" description="Polar residues" evidence="12">
    <location>
        <begin position="736"/>
        <end position="750"/>
    </location>
</feature>
<feature type="region of interest" description="Disordered" evidence="12">
    <location>
        <begin position="620"/>
        <end position="671"/>
    </location>
</feature>
<comment type="similarity">
    <text evidence="2 11">Belongs to the Mediator complex subunit 13 family.</text>
</comment>
<dbReference type="Proteomes" id="UP000191691">
    <property type="component" value="Unassembled WGS sequence"/>
</dbReference>
<evidence type="ECO:0000256" key="9">
    <source>
        <dbReference type="ARBA" id="ARBA00025661"/>
    </source>
</evidence>
<evidence type="ECO:0000313" key="17">
    <source>
        <dbReference type="Proteomes" id="UP000191691"/>
    </source>
</evidence>
<dbReference type="Pfam" id="PF06333">
    <property type="entry name" value="Med13_C"/>
    <property type="match status" value="1"/>
</dbReference>
<evidence type="ECO:0000256" key="3">
    <source>
        <dbReference type="ARBA" id="ARBA00019618"/>
    </source>
</evidence>
<feature type="region of interest" description="Disordered" evidence="12">
    <location>
        <begin position="411"/>
        <end position="436"/>
    </location>
</feature>
<dbReference type="InterPro" id="IPR041285">
    <property type="entry name" value="MID_MedPIWI"/>
</dbReference>
<evidence type="ECO:0000256" key="6">
    <source>
        <dbReference type="ARBA" id="ARBA00023159"/>
    </source>
</evidence>
<dbReference type="EMBL" id="MOOB01000025">
    <property type="protein sequence ID" value="OQE84999.1"/>
    <property type="molecule type" value="Genomic_DNA"/>
</dbReference>
<evidence type="ECO:0000259" key="13">
    <source>
        <dbReference type="Pfam" id="PF06333"/>
    </source>
</evidence>
<keyword evidence="7 11" id="KW-0804">Transcription</keyword>
<evidence type="ECO:0000256" key="12">
    <source>
        <dbReference type="SAM" id="MobiDB-lite"/>
    </source>
</evidence>
<feature type="region of interest" description="Disordered" evidence="12">
    <location>
        <begin position="698"/>
        <end position="806"/>
    </location>
</feature>
<dbReference type="Pfam" id="PF11597">
    <property type="entry name" value="Med13_N"/>
    <property type="match status" value="1"/>
</dbReference>
<feature type="region of interest" description="Disordered" evidence="12">
    <location>
        <begin position="917"/>
        <end position="937"/>
    </location>
</feature>
<dbReference type="PANTHER" id="PTHR48249:SF3">
    <property type="entry name" value="MEDIATOR OF RNA POLYMERASE II TRANSCRIPTION SUBUNIT 13"/>
    <property type="match status" value="1"/>
</dbReference>
<dbReference type="InterPro" id="IPR009401">
    <property type="entry name" value="Med13_C"/>
</dbReference>
<comment type="subcellular location">
    <subcellularLocation>
        <location evidence="1 11">Nucleus</location>
    </subcellularLocation>
</comment>
<keyword evidence="5 11" id="KW-0805">Transcription regulation</keyword>
<feature type="domain" description="MID" evidence="15">
    <location>
        <begin position="977"/>
        <end position="1142"/>
    </location>
</feature>
<organism evidence="16 17">
    <name type="scientific">Penicillium nalgiovense</name>
    <dbReference type="NCBI Taxonomy" id="60175"/>
    <lineage>
        <taxon>Eukaryota</taxon>
        <taxon>Fungi</taxon>
        <taxon>Dikarya</taxon>
        <taxon>Ascomycota</taxon>
        <taxon>Pezizomycotina</taxon>
        <taxon>Eurotiomycetes</taxon>
        <taxon>Eurotiomycetidae</taxon>
        <taxon>Eurotiales</taxon>
        <taxon>Aspergillaceae</taxon>
        <taxon>Penicillium</taxon>
    </lineage>
</organism>
<dbReference type="InterPro" id="IPR021643">
    <property type="entry name" value="Mediator_Med13_N"/>
</dbReference>
<keyword evidence="4 11" id="KW-0678">Repressor</keyword>
<gene>
    <name evidence="16" type="ORF">PENNAL_c0025G04190</name>
</gene>
<feature type="compositionally biased region" description="Low complexity" evidence="12">
    <location>
        <begin position="1319"/>
        <end position="1331"/>
    </location>
</feature>
<feature type="region of interest" description="Disordered" evidence="12">
    <location>
        <begin position="1480"/>
        <end position="1507"/>
    </location>
</feature>
<feature type="region of interest" description="Disordered" evidence="12">
    <location>
        <begin position="125"/>
        <end position="154"/>
    </location>
</feature>
<evidence type="ECO:0000313" key="16">
    <source>
        <dbReference type="EMBL" id="OQE84999.1"/>
    </source>
</evidence>
<dbReference type="PANTHER" id="PTHR48249">
    <property type="entry name" value="MEDIATOR OF RNA POLYMERASE II TRANSCRIPTION SUBUNIT 13"/>
    <property type="match status" value="1"/>
</dbReference>
<feature type="compositionally biased region" description="Polar residues" evidence="12">
    <location>
        <begin position="126"/>
        <end position="150"/>
    </location>
</feature>
<evidence type="ECO:0000256" key="10">
    <source>
        <dbReference type="ARBA" id="ARBA00032008"/>
    </source>
</evidence>
<sequence>MDFPGGANTNIHLIDGFSNIHWRIYTEEAGITNNPQESPANGYTILKHLSRLKDLEARLRGLNCLASCPRRLGLWVFSPTPEFESLKPLYVRGSDADSNKIVVGTTTLKVSALGSVSSLDLVKGLSSDNQSQHGTQPAGQPRPHQSQPSSRRQDGYSSSAAIYASFISAVTGSIGLQLIRRHAALPLGSRTLFTAVEQSGYESPHINNDSILSTSCLTTLNIQLTMGGTITVSAQTISQTGITRLCGPREDIAELNDVQPGIDLWLCPNGTIAKLVTANLDSPTAPSLGYPAPGHLSAKRVQWKLDVVQWLRNFGLHVGSIDEEPWVEVEVWEPFFARLAGEAWRQSDDGQSALPLKRMLWPARFCFRRASSSNISFGAQTSLLDEPLDFAERWSTMAGSLKLDHITHTAQNTPTTQDLQPKDQEMPSPPKAESLESIESLSRIAQYPDLQSTNLVYPTPPDGAAAVGLNNPNPSEAFADDSDFGLPHATQHSSRNEPGSDISPVQNSGVGIGTGRYDESDEEDLFGEMNERDFGSKGITDADFSFFDDPDFDGMEGDSRVEDVDEVLETSHPQSELEAEAIVDAEPSPNQPQAILTHVEAHEAHASPVHNEAPQLPEAPLASEEPAHSPTDRAGQTISPPLSPIEVKKILFPGPGADDHQQSTDNRGQGHYHPVAFEKRLGDWDQKYGAAGKFWFSSGGSSDTSNQTSAIPTIGIPHRGRSSANARGSSKERNKTSLSLVQSENGLRSASVSSDSSEDSIEIVSEHVPTPAAMPSMPSLKRKRAPSESDKMSVASQEKSLPGTEASPAYAAENSTFLGNFLANFSDWTLTGYFSAFPPQQLPVLSRREGQLEIAQLLVDQITQSSLKHPLDGKIGLFDLESQSLPLQALDDTPVLGESSKLDFKRYTSLQDEFVANQPQQQPPQHPPPPKDTPRSFISKLSAPHVRVRRGKEYLETLPPAVSFWETFGLEPAHGPKNISAYCIHPQAASKAADVFLRRFGLLYQSCSLGTHTRGDDAVAFEEGLKPWKSETSSYESMMQVLKRTCEQLGSELSQSPATADNHVVYIINPFTHAAALADICSAFWHLSQQLIAGSERRQTRIASELVLQIIPLEFIMSSETMVIPPQMDYLNLALEVYSRCRSNDVDMSPLLCAPPMLLADALPRAISFRLAPERSSPLQDGRGLHIAYSKSLDQRWISVAWSDLSGSIQRTMSYCLRYRQSSGARPVSEIRNEIWTTTKHIMDKFQARWKVQLATTEPMETDEVEAWASLADQHNKVKPGSLELTILAVNTLPDLILELPVPPISMAMLNILSSSTPVSTPNPSASVASPEQSGNAPTPTSAGPATYNATTPTDVSLETDSEAVLTDICDDSWLAILSHRLNSSPHLTEFRPALSSGYLLRRKGATDGDGVFAISVNLIYSPRPPPSHDSVLKDTLTRPRKPKVKVKLKVKGAVIAAATLPYHPSPLSASDSFFLEKNETKSGNCKKKKEDDDDDRDGDVALDHLGWRRSADRGRRDLRW</sequence>